<dbReference type="RefSeq" id="WP_242659536.1">
    <property type="nucleotide sequence ID" value="NZ_FNKK01000002.1"/>
</dbReference>
<evidence type="ECO:0000313" key="2">
    <source>
        <dbReference type="Proteomes" id="UP000217103"/>
    </source>
</evidence>
<dbReference type="PANTHER" id="PTHR34613">
    <property type="entry name" value="SLL0800 PROTEIN"/>
    <property type="match status" value="1"/>
</dbReference>
<reference evidence="1 2" key="1">
    <citation type="submission" date="2016-10" db="EMBL/GenBank/DDBJ databases">
        <authorList>
            <person name="de Groot N.N."/>
        </authorList>
    </citation>
    <scope>NUCLEOTIDE SEQUENCE [LARGE SCALE GENOMIC DNA]</scope>
    <source>
        <strain evidence="1 2">DSM 43794</strain>
    </source>
</reference>
<keyword evidence="2" id="KW-1185">Reference proteome</keyword>
<dbReference type="EMBL" id="FNKK01000002">
    <property type="protein sequence ID" value="SDR30737.1"/>
    <property type="molecule type" value="Genomic_DNA"/>
</dbReference>
<accession>A0A1H1HZ55</accession>
<dbReference type="AlphaFoldDB" id="A0A1H1HZ55"/>
<gene>
    <name evidence="1" type="ORF">SAMN04489764_4991</name>
</gene>
<name>A0A1H1HZ55_9ACTN</name>
<sequence length="295" mass="32917">MPSPIHDTLNVLFRDRPEFAVELLRDQLGIKLPDAPVQVAAGEFNDRPSRDLRADTVLILGRRDEPEHGLIIEIQQKIEDSKRDTLARYAAALWLQLRCPVTVMVVCPQIRVAAWAAEPVATNLDHYVLTPAVVGPEQIPVITDPAQARAHPELAALSLMAHGKHRPVVEAFAEGLTTLEDRHAPQYYEYGYRLASLAARRILEEIMASTTWPVYSPFAREHYGRGREAGREEGREEGKAIGEAMAVLAVLDARGIEVHDDARARITSCTDLVQLERWVRRAVTVSQVDELFADA</sequence>
<dbReference type="Proteomes" id="UP000217103">
    <property type="component" value="Unassembled WGS sequence"/>
</dbReference>
<evidence type="ECO:0000313" key="1">
    <source>
        <dbReference type="EMBL" id="SDR30737.1"/>
    </source>
</evidence>
<proteinExistence type="predicted"/>
<protein>
    <submittedName>
        <fullName evidence="1">Uncharacterized protein</fullName>
    </submittedName>
</protein>
<dbReference type="PANTHER" id="PTHR34613:SF1">
    <property type="entry name" value="SLL6017 PROTEIN"/>
    <property type="match status" value="1"/>
</dbReference>
<dbReference type="STRING" id="35622.SAMN04489764_4991"/>
<organism evidence="1 2">
    <name type="scientific">Thermostaphylospora chromogena</name>
    <dbReference type="NCBI Taxonomy" id="35622"/>
    <lineage>
        <taxon>Bacteria</taxon>
        <taxon>Bacillati</taxon>
        <taxon>Actinomycetota</taxon>
        <taxon>Actinomycetes</taxon>
        <taxon>Streptosporangiales</taxon>
        <taxon>Thermomonosporaceae</taxon>
        <taxon>Thermostaphylospora</taxon>
    </lineage>
</organism>